<name>A0A507E022_9FUNG</name>
<dbReference type="InterPro" id="IPR050949">
    <property type="entry name" value="GPCR_Fz/Smo-like"/>
</dbReference>
<feature type="transmembrane region" description="Helical" evidence="6">
    <location>
        <begin position="234"/>
        <end position="252"/>
    </location>
</feature>
<dbReference type="Gene3D" id="1.20.1070.10">
    <property type="entry name" value="Rhodopsin 7-helix transmembrane proteins"/>
    <property type="match status" value="1"/>
</dbReference>
<dbReference type="Proteomes" id="UP000318582">
    <property type="component" value="Unassembled WGS sequence"/>
</dbReference>
<dbReference type="Gene3D" id="1.10.2000.10">
    <property type="entry name" value="Frizzled cysteine-rich domain"/>
    <property type="match status" value="1"/>
</dbReference>
<feature type="transmembrane region" description="Helical" evidence="6">
    <location>
        <begin position="264"/>
        <end position="282"/>
    </location>
</feature>
<evidence type="ECO:0000256" key="1">
    <source>
        <dbReference type="ARBA" id="ARBA00004141"/>
    </source>
</evidence>
<accession>A0A507E022</accession>
<evidence type="ECO:0000256" key="6">
    <source>
        <dbReference type="SAM" id="Phobius"/>
    </source>
</evidence>
<keyword evidence="2 6" id="KW-0812">Transmembrane</keyword>
<dbReference type="GO" id="GO:0004930">
    <property type="term" value="F:G protein-coupled receptor activity"/>
    <property type="evidence" value="ECO:0007669"/>
    <property type="project" value="InterPro"/>
</dbReference>
<gene>
    <name evidence="10" type="ORF">PhCBS80983_g04293</name>
</gene>
<feature type="transmembrane region" description="Helical" evidence="6">
    <location>
        <begin position="387"/>
        <end position="409"/>
    </location>
</feature>
<feature type="signal peptide" evidence="7">
    <location>
        <begin position="1"/>
        <end position="18"/>
    </location>
</feature>
<protein>
    <recommendedName>
        <fullName evidence="12">G-protein coupled receptors family 2 profile 2 domain-containing protein</fullName>
    </recommendedName>
</protein>
<evidence type="ECO:0000256" key="7">
    <source>
        <dbReference type="SAM" id="SignalP"/>
    </source>
</evidence>
<evidence type="ECO:0000259" key="8">
    <source>
        <dbReference type="PROSITE" id="PS50038"/>
    </source>
</evidence>
<dbReference type="STRING" id="109895.A0A507E022"/>
<keyword evidence="7" id="KW-0732">Signal</keyword>
<feature type="transmembrane region" description="Helical" evidence="6">
    <location>
        <begin position="348"/>
        <end position="367"/>
    </location>
</feature>
<keyword evidence="5" id="KW-1015">Disulfide bond</keyword>
<comment type="caution">
    <text evidence="10">The sequence shown here is derived from an EMBL/GenBank/DDBJ whole genome shotgun (WGS) entry which is preliminary data.</text>
</comment>
<keyword evidence="11" id="KW-1185">Reference proteome</keyword>
<dbReference type="GO" id="GO:0007166">
    <property type="term" value="P:cell surface receptor signaling pathway"/>
    <property type="evidence" value="ECO:0007669"/>
    <property type="project" value="InterPro"/>
</dbReference>
<sequence length="570" mass="61763">MAGLRLWSLLTLLTTAAAQTITNNTTTTNPTCVPNPGYRGLCSRFGINYPISLSPTATIAAETALLQSPAQLAVLKVQLVSFECGALLQELICTQTYPRCASATPGGPTVELRTCKSSCNLALETCRPIFAANNILTPLPGCDTPTDLAYRRTTPYFEDTTTTAGVSCVQSEVVLASISANISCPFPFVKNPYWPDQPAPESIYCNGPCCGPCPIGDIFHAPGMFKMEIRIHQVSHFVAFIMSLFVAISYSVLPGRREHPADIVLHFAVATCIWMAVSIWTLPDVKKIQCAADGVTPSTAVNNQVCGAQAAWLLMGVHATVLWGAYMIWNLHFTIVRQSNLLARYKPVGVIICWGVPVLLTVITLMADTVDASTGPICFISSQAAVKYVFGFQGAVMVPTVVMNVWTFFHIARVARLARGSSAATSASSDPSDLKQPKPMSKRRQLLQLVSMNWRALLLGVVFVSTYVIYFIFYTILTDVTSTATPNNPWVVDFFVCLVTSPIATAQETCTAMFADYLPSPAIIIAAYATTGMVGIWIFIVFGLQKALVEDWKSLLSGQMRVGGGRWSKA</sequence>
<keyword evidence="3 6" id="KW-1133">Transmembrane helix</keyword>
<evidence type="ECO:0000313" key="10">
    <source>
        <dbReference type="EMBL" id="TPX56787.1"/>
    </source>
</evidence>
<evidence type="ECO:0000256" key="5">
    <source>
        <dbReference type="ARBA" id="ARBA00023157"/>
    </source>
</evidence>
<comment type="subcellular location">
    <subcellularLocation>
        <location evidence="1">Membrane</location>
        <topology evidence="1">Multi-pass membrane protein</topology>
    </subcellularLocation>
</comment>
<keyword evidence="4 6" id="KW-0472">Membrane</keyword>
<feature type="chain" id="PRO_5021337225" description="G-protein coupled receptors family 2 profile 2 domain-containing protein" evidence="7">
    <location>
        <begin position="19"/>
        <end position="570"/>
    </location>
</feature>
<dbReference type="PANTHER" id="PTHR31787:SF3">
    <property type="entry name" value="FRIZZLED AND SMOOTHENED-LIKE PROTEIN H"/>
    <property type="match status" value="1"/>
</dbReference>
<feature type="transmembrane region" description="Helical" evidence="6">
    <location>
        <begin position="311"/>
        <end position="336"/>
    </location>
</feature>
<proteinExistence type="predicted"/>
<evidence type="ECO:0000259" key="9">
    <source>
        <dbReference type="PROSITE" id="PS50261"/>
    </source>
</evidence>
<dbReference type="InterPro" id="IPR036790">
    <property type="entry name" value="Frizzled_dom_sf"/>
</dbReference>
<feature type="transmembrane region" description="Helical" evidence="6">
    <location>
        <begin position="522"/>
        <end position="544"/>
    </location>
</feature>
<dbReference type="AlphaFoldDB" id="A0A507E022"/>
<dbReference type="SUPFAM" id="SSF63501">
    <property type="entry name" value="Frizzled cysteine-rich domain"/>
    <property type="match status" value="1"/>
</dbReference>
<dbReference type="PANTHER" id="PTHR31787">
    <property type="entry name" value="G-PROTEIN-COUPLED RECEPTOR GPCR FAMILY PROTEIN"/>
    <property type="match status" value="1"/>
</dbReference>
<dbReference type="InterPro" id="IPR020067">
    <property type="entry name" value="Frizzled_dom"/>
</dbReference>
<feature type="domain" description="G-protein coupled receptors family 2 profile 2" evidence="9">
    <location>
        <begin position="229"/>
        <end position="500"/>
    </location>
</feature>
<dbReference type="Pfam" id="PF00002">
    <property type="entry name" value="7tm_2"/>
    <property type="match status" value="1"/>
</dbReference>
<dbReference type="PROSITE" id="PS50038">
    <property type="entry name" value="FZ"/>
    <property type="match status" value="1"/>
</dbReference>
<evidence type="ECO:0000313" key="11">
    <source>
        <dbReference type="Proteomes" id="UP000318582"/>
    </source>
</evidence>
<dbReference type="GO" id="GO:0016020">
    <property type="term" value="C:membrane"/>
    <property type="evidence" value="ECO:0007669"/>
    <property type="project" value="UniProtKB-SubCell"/>
</dbReference>
<evidence type="ECO:0000256" key="2">
    <source>
        <dbReference type="ARBA" id="ARBA00022692"/>
    </source>
</evidence>
<dbReference type="InterPro" id="IPR017981">
    <property type="entry name" value="GPCR_2-like_7TM"/>
</dbReference>
<evidence type="ECO:0000256" key="3">
    <source>
        <dbReference type="ARBA" id="ARBA00022989"/>
    </source>
</evidence>
<evidence type="ECO:0008006" key="12">
    <source>
        <dbReference type="Google" id="ProtNLM"/>
    </source>
</evidence>
<dbReference type="PROSITE" id="PS50261">
    <property type="entry name" value="G_PROTEIN_RECEP_F2_4"/>
    <property type="match status" value="1"/>
</dbReference>
<evidence type="ECO:0000256" key="4">
    <source>
        <dbReference type="ARBA" id="ARBA00023136"/>
    </source>
</evidence>
<dbReference type="InterPro" id="IPR000832">
    <property type="entry name" value="GPCR_2_secretin-like"/>
</dbReference>
<feature type="domain" description="FZ" evidence="8">
    <location>
        <begin position="27"/>
        <end position="171"/>
    </location>
</feature>
<organism evidence="10 11">
    <name type="scientific">Powellomyces hirtus</name>
    <dbReference type="NCBI Taxonomy" id="109895"/>
    <lineage>
        <taxon>Eukaryota</taxon>
        <taxon>Fungi</taxon>
        <taxon>Fungi incertae sedis</taxon>
        <taxon>Chytridiomycota</taxon>
        <taxon>Chytridiomycota incertae sedis</taxon>
        <taxon>Chytridiomycetes</taxon>
        <taxon>Spizellomycetales</taxon>
        <taxon>Powellomycetaceae</taxon>
        <taxon>Powellomyces</taxon>
    </lineage>
</organism>
<dbReference type="EMBL" id="QEAQ01000065">
    <property type="protein sequence ID" value="TPX56787.1"/>
    <property type="molecule type" value="Genomic_DNA"/>
</dbReference>
<reference evidence="10 11" key="1">
    <citation type="journal article" date="2019" name="Sci. Rep.">
        <title>Comparative genomics of chytrid fungi reveal insights into the obligate biotrophic and pathogenic lifestyle of Synchytrium endobioticum.</title>
        <authorList>
            <person name="van de Vossenberg B.T.L.H."/>
            <person name="Warris S."/>
            <person name="Nguyen H.D.T."/>
            <person name="van Gent-Pelzer M.P.E."/>
            <person name="Joly D.L."/>
            <person name="van de Geest H.C."/>
            <person name="Bonants P.J.M."/>
            <person name="Smith D.S."/>
            <person name="Levesque C.A."/>
            <person name="van der Lee T.A.J."/>
        </authorList>
    </citation>
    <scope>NUCLEOTIDE SEQUENCE [LARGE SCALE GENOMIC DNA]</scope>
    <source>
        <strain evidence="10 11">CBS 809.83</strain>
    </source>
</reference>
<feature type="transmembrane region" description="Helical" evidence="6">
    <location>
        <begin position="452"/>
        <end position="477"/>
    </location>
</feature>